<dbReference type="InterPro" id="IPR006560">
    <property type="entry name" value="AWS_dom"/>
</dbReference>
<dbReference type="InterPro" id="IPR003616">
    <property type="entry name" value="Post-SET_dom"/>
</dbReference>
<feature type="compositionally biased region" description="Polar residues" evidence="8">
    <location>
        <begin position="411"/>
        <end position="431"/>
    </location>
</feature>
<feature type="region of interest" description="Disordered" evidence="8">
    <location>
        <begin position="936"/>
        <end position="1075"/>
    </location>
</feature>
<evidence type="ECO:0000256" key="8">
    <source>
        <dbReference type="SAM" id="MobiDB-lite"/>
    </source>
</evidence>
<comment type="subcellular location">
    <subcellularLocation>
        <location evidence="2">Chromosome</location>
    </subcellularLocation>
    <subcellularLocation>
        <location evidence="1">Nucleus</location>
    </subcellularLocation>
</comment>
<feature type="domain" description="SET" evidence="10">
    <location>
        <begin position="1183"/>
        <end position="1259"/>
    </location>
</feature>
<dbReference type="GO" id="GO:0046975">
    <property type="term" value="F:histone H3K36 methyltransferase activity"/>
    <property type="evidence" value="ECO:0007669"/>
    <property type="project" value="InterPro"/>
</dbReference>
<keyword evidence="5" id="KW-0808">Transferase</keyword>
<feature type="compositionally biased region" description="Basic and acidic residues" evidence="8">
    <location>
        <begin position="1827"/>
        <end position="1842"/>
    </location>
</feature>
<dbReference type="InterPro" id="IPR001202">
    <property type="entry name" value="WW_dom"/>
</dbReference>
<evidence type="ECO:0000259" key="9">
    <source>
        <dbReference type="PROSITE" id="PS50020"/>
    </source>
</evidence>
<evidence type="ECO:0000256" key="1">
    <source>
        <dbReference type="ARBA" id="ARBA00004123"/>
    </source>
</evidence>
<dbReference type="SMART" id="SM00456">
    <property type="entry name" value="WW"/>
    <property type="match status" value="1"/>
</dbReference>
<feature type="region of interest" description="Disordered" evidence="8">
    <location>
        <begin position="1685"/>
        <end position="1923"/>
    </location>
</feature>
<feature type="region of interest" description="Disordered" evidence="8">
    <location>
        <begin position="1"/>
        <end position="157"/>
    </location>
</feature>
<feature type="compositionally biased region" description="Polar residues" evidence="8">
    <location>
        <begin position="956"/>
        <end position="982"/>
    </location>
</feature>
<dbReference type="GO" id="GO:0032259">
    <property type="term" value="P:methylation"/>
    <property type="evidence" value="ECO:0007669"/>
    <property type="project" value="UniProtKB-KW"/>
</dbReference>
<dbReference type="Proteomes" id="UP000677054">
    <property type="component" value="Unassembled WGS sequence"/>
</dbReference>
<feature type="compositionally biased region" description="Basic and acidic residues" evidence="8">
    <location>
        <begin position="938"/>
        <end position="952"/>
    </location>
</feature>
<dbReference type="PANTHER" id="PTHR46711:SF1">
    <property type="entry name" value="HISTONE-LYSINE N-METHYLTRANSFERASE SETD2"/>
    <property type="match status" value="1"/>
</dbReference>
<dbReference type="InterPro" id="IPR046341">
    <property type="entry name" value="SET_dom_sf"/>
</dbReference>
<evidence type="ECO:0000256" key="7">
    <source>
        <dbReference type="ARBA" id="ARBA00023242"/>
    </source>
</evidence>
<keyword evidence="7" id="KW-0539">Nucleus</keyword>
<feature type="compositionally biased region" description="Basic and acidic residues" evidence="8">
    <location>
        <begin position="808"/>
        <end position="827"/>
    </location>
</feature>
<dbReference type="SMART" id="SM00508">
    <property type="entry name" value="PostSET"/>
    <property type="match status" value="1"/>
</dbReference>
<feature type="compositionally biased region" description="Acidic residues" evidence="8">
    <location>
        <begin position="1854"/>
        <end position="1864"/>
    </location>
</feature>
<dbReference type="InterPro" id="IPR042294">
    <property type="entry name" value="SETD2_animal"/>
</dbReference>
<keyword evidence="4" id="KW-0489">Methyltransferase</keyword>
<feature type="non-terminal residue" evidence="13">
    <location>
        <position position="1"/>
    </location>
</feature>
<evidence type="ECO:0008006" key="15">
    <source>
        <dbReference type="Google" id="ProtNLM"/>
    </source>
</evidence>
<feature type="region of interest" description="Disordered" evidence="8">
    <location>
        <begin position="531"/>
        <end position="556"/>
    </location>
</feature>
<dbReference type="InterPro" id="IPR036020">
    <property type="entry name" value="WW_dom_sf"/>
</dbReference>
<dbReference type="Gene3D" id="2.20.70.10">
    <property type="match status" value="1"/>
</dbReference>
<protein>
    <recommendedName>
        <fullName evidence="15">Histone-lysine N-methyltransferase SETD2</fullName>
    </recommendedName>
</protein>
<feature type="region of interest" description="Disordered" evidence="8">
    <location>
        <begin position="645"/>
        <end position="913"/>
    </location>
</feature>
<dbReference type="Pfam" id="PF17907">
    <property type="entry name" value="AWS"/>
    <property type="match status" value="1"/>
</dbReference>
<keyword evidence="6" id="KW-0949">S-adenosyl-L-methionine</keyword>
<feature type="compositionally biased region" description="Basic and acidic residues" evidence="8">
    <location>
        <begin position="645"/>
        <end position="683"/>
    </location>
</feature>
<evidence type="ECO:0000313" key="13">
    <source>
        <dbReference type="EMBL" id="CAD7252141.1"/>
    </source>
</evidence>
<feature type="compositionally biased region" description="Basic residues" evidence="8">
    <location>
        <begin position="1815"/>
        <end position="1826"/>
    </location>
</feature>
<feature type="compositionally biased region" description="Basic and acidic residues" evidence="8">
    <location>
        <begin position="241"/>
        <end position="251"/>
    </location>
</feature>
<dbReference type="GO" id="GO:0010468">
    <property type="term" value="P:regulation of gene expression"/>
    <property type="evidence" value="ECO:0007669"/>
    <property type="project" value="TreeGrafter"/>
</dbReference>
<feature type="compositionally biased region" description="Basic and acidic residues" evidence="8">
    <location>
        <begin position="341"/>
        <end position="369"/>
    </location>
</feature>
<dbReference type="SUPFAM" id="SSF51045">
    <property type="entry name" value="WW domain"/>
    <property type="match status" value="1"/>
</dbReference>
<evidence type="ECO:0000256" key="3">
    <source>
        <dbReference type="ARBA" id="ARBA00022454"/>
    </source>
</evidence>
<dbReference type="PROSITE" id="PS50020">
    <property type="entry name" value="WW_DOMAIN_2"/>
    <property type="match status" value="1"/>
</dbReference>
<feature type="compositionally biased region" description="Basic residues" evidence="8">
    <location>
        <begin position="798"/>
        <end position="807"/>
    </location>
</feature>
<feature type="compositionally biased region" description="Low complexity" evidence="8">
    <location>
        <begin position="48"/>
        <end position="62"/>
    </location>
</feature>
<dbReference type="SUPFAM" id="SSF82199">
    <property type="entry name" value="SET domain"/>
    <property type="match status" value="1"/>
</dbReference>
<feature type="compositionally biased region" description="Basic and acidic residues" evidence="8">
    <location>
        <begin position="985"/>
        <end position="1001"/>
    </location>
</feature>
<evidence type="ECO:0000256" key="2">
    <source>
        <dbReference type="ARBA" id="ARBA00004286"/>
    </source>
</evidence>
<feature type="compositionally biased region" description="Basic and acidic residues" evidence="8">
    <location>
        <begin position="1527"/>
        <end position="1552"/>
    </location>
</feature>
<feature type="compositionally biased region" description="Basic and acidic residues" evidence="8">
    <location>
        <begin position="275"/>
        <end position="290"/>
    </location>
</feature>
<dbReference type="Pfam" id="PF00397">
    <property type="entry name" value="WW"/>
    <property type="match status" value="1"/>
</dbReference>
<dbReference type="SMART" id="SM00317">
    <property type="entry name" value="SET"/>
    <property type="match status" value="1"/>
</dbReference>
<feature type="compositionally biased region" description="Basic and acidic residues" evidence="8">
    <location>
        <begin position="391"/>
        <end position="410"/>
    </location>
</feature>
<feature type="domain" description="Post-SET" evidence="11">
    <location>
        <begin position="1266"/>
        <end position="1282"/>
    </location>
</feature>
<dbReference type="EMBL" id="LR903666">
    <property type="protein sequence ID" value="CAD7252141.1"/>
    <property type="molecule type" value="Genomic_DNA"/>
</dbReference>
<feature type="compositionally biased region" description="Basic and acidic residues" evidence="8">
    <location>
        <begin position="531"/>
        <end position="543"/>
    </location>
</feature>
<feature type="compositionally biased region" description="Basic and acidic residues" evidence="8">
    <location>
        <begin position="18"/>
        <end position="43"/>
    </location>
</feature>
<name>A0A7R9FRG3_9CRUS</name>
<dbReference type="GO" id="GO:0005694">
    <property type="term" value="C:chromosome"/>
    <property type="evidence" value="ECO:0007669"/>
    <property type="project" value="UniProtKB-SubCell"/>
</dbReference>
<feature type="compositionally biased region" description="Basic and acidic residues" evidence="8">
    <location>
        <begin position="462"/>
        <end position="483"/>
    </location>
</feature>
<dbReference type="EMBL" id="CAJPEV010004149">
    <property type="protein sequence ID" value="CAG0901266.1"/>
    <property type="molecule type" value="Genomic_DNA"/>
</dbReference>
<feature type="compositionally biased region" description="Basic and acidic residues" evidence="8">
    <location>
        <begin position="109"/>
        <end position="118"/>
    </location>
</feature>
<feature type="compositionally biased region" description="Acidic residues" evidence="8">
    <location>
        <begin position="1704"/>
        <end position="1729"/>
    </location>
</feature>
<feature type="compositionally biased region" description="Basic and acidic residues" evidence="8">
    <location>
        <begin position="1560"/>
        <end position="1580"/>
    </location>
</feature>
<evidence type="ECO:0000259" key="12">
    <source>
        <dbReference type="PROSITE" id="PS51215"/>
    </source>
</evidence>
<evidence type="ECO:0000313" key="14">
    <source>
        <dbReference type="Proteomes" id="UP000677054"/>
    </source>
</evidence>
<feature type="compositionally biased region" description="Basic and acidic residues" evidence="8">
    <location>
        <begin position="777"/>
        <end position="797"/>
    </location>
</feature>
<feature type="compositionally biased region" description="Polar residues" evidence="8">
    <location>
        <begin position="1731"/>
        <end position="1740"/>
    </location>
</feature>
<keyword evidence="3" id="KW-0158">Chromosome</keyword>
<feature type="compositionally biased region" description="Basic and acidic residues" evidence="8">
    <location>
        <begin position="835"/>
        <end position="908"/>
    </location>
</feature>
<dbReference type="SMART" id="SM00570">
    <property type="entry name" value="AWS"/>
    <property type="match status" value="1"/>
</dbReference>
<dbReference type="Gene3D" id="2.170.270.10">
    <property type="entry name" value="SET domain"/>
    <property type="match status" value="2"/>
</dbReference>
<feature type="compositionally biased region" description="Polar residues" evidence="8">
    <location>
        <begin position="129"/>
        <end position="140"/>
    </location>
</feature>
<feature type="compositionally biased region" description="Low complexity" evidence="8">
    <location>
        <begin position="1634"/>
        <end position="1643"/>
    </location>
</feature>
<feature type="region of interest" description="Disordered" evidence="8">
    <location>
        <begin position="239"/>
        <end position="496"/>
    </location>
</feature>
<feature type="compositionally biased region" description="Gly residues" evidence="8">
    <location>
        <begin position="1888"/>
        <end position="1897"/>
    </location>
</feature>
<feature type="compositionally biased region" description="Basic and acidic residues" evidence="8">
    <location>
        <begin position="695"/>
        <end position="704"/>
    </location>
</feature>
<feature type="compositionally biased region" description="Polar residues" evidence="8">
    <location>
        <begin position="1002"/>
        <end position="1011"/>
    </location>
</feature>
<evidence type="ECO:0000259" key="11">
    <source>
        <dbReference type="PROSITE" id="PS50868"/>
    </source>
</evidence>
<evidence type="ECO:0000259" key="10">
    <source>
        <dbReference type="PROSITE" id="PS50280"/>
    </source>
</evidence>
<accession>A0A7R9FRG3</accession>
<evidence type="ECO:0000256" key="4">
    <source>
        <dbReference type="ARBA" id="ARBA00022603"/>
    </source>
</evidence>
<organism evidence="13">
    <name type="scientific">Darwinula stevensoni</name>
    <dbReference type="NCBI Taxonomy" id="69355"/>
    <lineage>
        <taxon>Eukaryota</taxon>
        <taxon>Metazoa</taxon>
        <taxon>Ecdysozoa</taxon>
        <taxon>Arthropoda</taxon>
        <taxon>Crustacea</taxon>
        <taxon>Oligostraca</taxon>
        <taxon>Ostracoda</taxon>
        <taxon>Podocopa</taxon>
        <taxon>Podocopida</taxon>
        <taxon>Darwinulocopina</taxon>
        <taxon>Darwinuloidea</taxon>
        <taxon>Darwinulidae</taxon>
        <taxon>Darwinula</taxon>
    </lineage>
</organism>
<evidence type="ECO:0000256" key="6">
    <source>
        <dbReference type="ARBA" id="ARBA00022691"/>
    </source>
</evidence>
<feature type="compositionally biased region" description="Polar residues" evidence="8">
    <location>
        <begin position="255"/>
        <end position="273"/>
    </location>
</feature>
<feature type="compositionally biased region" description="Basic and acidic residues" evidence="8">
    <location>
        <begin position="712"/>
        <end position="761"/>
    </location>
</feature>
<keyword evidence="14" id="KW-1185">Reference proteome</keyword>
<dbReference type="PANTHER" id="PTHR46711">
    <property type="entry name" value="HISTONE-LYSINE N-METHYLTRANSFERASE SETD2"/>
    <property type="match status" value="1"/>
</dbReference>
<evidence type="ECO:0000256" key="5">
    <source>
        <dbReference type="ARBA" id="ARBA00022679"/>
    </source>
</evidence>
<dbReference type="CDD" id="cd00201">
    <property type="entry name" value="WW"/>
    <property type="match status" value="1"/>
</dbReference>
<feature type="compositionally biased region" description="Basic and acidic residues" evidence="8">
    <location>
        <begin position="1800"/>
        <end position="1814"/>
    </location>
</feature>
<dbReference type="PROSITE" id="PS51215">
    <property type="entry name" value="AWS"/>
    <property type="match status" value="1"/>
</dbReference>
<proteinExistence type="predicted"/>
<feature type="region of interest" description="Disordered" evidence="8">
    <location>
        <begin position="1632"/>
        <end position="1652"/>
    </location>
</feature>
<reference evidence="13" key="1">
    <citation type="submission" date="2020-11" db="EMBL/GenBank/DDBJ databases">
        <authorList>
            <person name="Tran Van P."/>
        </authorList>
    </citation>
    <scope>NUCLEOTIDE SEQUENCE</scope>
</reference>
<dbReference type="OrthoDB" id="308383at2759"/>
<gene>
    <name evidence="13" type="ORF">DSTB1V02_LOCUS11902</name>
</gene>
<feature type="region of interest" description="Disordered" evidence="8">
    <location>
        <begin position="1527"/>
        <end position="1580"/>
    </location>
</feature>
<dbReference type="PROSITE" id="PS50868">
    <property type="entry name" value="POST_SET"/>
    <property type="match status" value="1"/>
</dbReference>
<feature type="domain" description="WW" evidence="9">
    <location>
        <begin position="1656"/>
        <end position="1689"/>
    </location>
</feature>
<feature type="domain" description="AWS" evidence="12">
    <location>
        <begin position="1132"/>
        <end position="1181"/>
    </location>
</feature>
<dbReference type="PROSITE" id="PS50280">
    <property type="entry name" value="SET"/>
    <property type="match status" value="1"/>
</dbReference>
<sequence>MVSNKDNSDAVPNRRSMRLRDAPRQDYKDIVMRGRDAIEEFKVRKVVSNSPGASSPNSSGRRSSLKGSPSASGGEKGSKGQRRGGRKTRQERESSFEENGETSSQSSESEQKIDHSDIHPSSSPPATKQYFTLSSEQTCEPNELHKGSPSNVKQYFTGPNEIASSESTDVKSEGTGNKAVKYKPIDVPKVPADPQPVGAGSIHAMEAEISMEHPPAMKLGISRAQNSVDEIVTARGGTRFKAKESVGHRGGDNAQGDNSFENSIENHAGSLSSKPVHDKDALVNDLRKEMTPSPPFTREALSPREEQKTKATASMISKIPPGKCKSDEKLSSSSKSRPKHGRDSQKGTNHSEGHVEGKYVSKNKEDRNHSQTSHSKTQKKEYNQRSTDISKPQKTEVSHDRSQRSHDKRYATSSEQEPSLKGSPTASTSEKASMGKSHSGRRIKQETDVPSALVHEVQSSDDLDHVMEVEVRGNTEMRDRSQGDPDIPCDTGGTRIDGASAMEVEVSLELPSSPTMISANVDAQFPKDETRRLGKDDMSESRAFKNPVSSQPRHDENGLVSANVPEQAEISAPNPCNDSKKPMNLPLSGKLPNISCHLKHRVGDKTCVCQMSDVKQGMNSADEIGCKDKSKFPAADVMNASESVDMKEQMNDDELKLGPDESDLHSLQPKHESTIDTSEKTIEFETMPTSISDIHSNKELRNETDIVSGSRSSDKHKSNAEHHSRTRQSRDLRKETKPSDNPKERQFGSKDKNVNERRSRSESSQSRMHKEEHRHRKEDDQDRRRRSDASHERTEKRHSSHTSHRERKREESHHRKESVEKKDEVVETKSPQKVQDSKGDRKAPEASRKGKTFDDTSDIKTRSRESGTTRDEGKPVKSSDKDRNENKSSRALSEETSSRDRRDSEVRRSSRKLAALKVLKEKDQCEEHAEKVQASLKVVEKMEGEKSTKYEDTTTEEGLQSQPQLEFSSNPNSHQTKAPSETQESDIHDLQQNLEHLKTADDGNSLTQASKEGSGEDISIDVPEDEIPKMSVWPPPAMCFKRPKSPSDSQDTDENDQPYPEKEPSKQSSIPFKKRHYPVEEVQDSEDSMTFESSKAEEMEFEDGNGAWKDPIPYINLEENIYQMPMKRSKDTRRMLCDCVLPPGGLEGCGEECLNRLLLIECGPRCRLGNLCANKNFQQKNYQKVELFYSPKKGHGLKAGQDMESGAFIMEYVGEVIDYEQLEKRLHVNLQWTVNGELRIGFFCIKDIPAGEEITFNYNFQIYGGQAQKCYCGASNCTGFIGNEVDSDEESEESNDRTLEELDDSLEEELEYLCETGLRSTEHTQTLCRLMAKVKEAKPRLTLLRLVQNGDSAHHKAFLRFHGLNFIRSWMTELSLANSDPDVCELRREILATLSILPVPHKTMLINSKILPAVEAWTESRSCSSQEVSGQNKENEAMDLSVEGVTKSDASLTLSDPQLPVLAKELLSVWSGLKELYRIPKRKSQSEEESSLSRVPFLLSQLQKGTLPLYQGRRQVPIPVLRARPREPLLRPKRSEKDPYEGLSKEDRRRLFEQQVAEEDERRRREAEEERKRQEEAEEQLRQFGIDPQLWPYIQAYLPQFYASPDGGFYASLPDGTTYQGEAAIALYESMSGTPTTHTPSPHLSNASPSAPQIPFDLPPKWVAATDPSGRVYYYHMRKRVPQWLPPLMADDPDSSSDSSSSGDSDEDDSSSEDSDDEDTSSASSDEDNSQGSQPSSTENEVPVADGSEVTPGDVPLPPNGREAPVAEMCSLSKEAQQRLKRRQKRLETGLVTEHAISPRNEEEDREAFKELMKSVKRRKERLLRRRLTDDPSVFKRPRYSDPEYAQGDVLSSSDEDDEDEDDSSPNTMDESSLVPANPIGKRSFHKGSGGDLGGKGKGNRTLREMAGHSRRRTNIPSTHWDGTTYEGEAAIALSPLRPSSKVGGPLSALGDPLPHVAVEVTRPEVMRPQLPPTFESADGESEEAKYSVGLLFTNS</sequence>
<dbReference type="InterPro" id="IPR001214">
    <property type="entry name" value="SET_dom"/>
</dbReference>
<dbReference type="GO" id="GO:0005634">
    <property type="term" value="C:nucleus"/>
    <property type="evidence" value="ECO:0007669"/>
    <property type="project" value="UniProtKB-SubCell"/>
</dbReference>